<dbReference type="SUPFAM" id="SSF64182">
    <property type="entry name" value="DHH phosphoesterases"/>
    <property type="match status" value="1"/>
</dbReference>
<gene>
    <name evidence="2" type="ordered locus">UWK_02853</name>
</gene>
<dbReference type="PANTHER" id="PTHR47618">
    <property type="entry name" value="BIFUNCTIONAL OLIGORIBONUCLEASE AND PAP PHOSPHATASE NRNA"/>
    <property type="match status" value="1"/>
</dbReference>
<sequence length="329" mass="36798">MLSSAQPNTHKGRYKSLLDIVSTDDIICILIVADPDAIASALALKRLFWRKVQKTLICRVNAIKRSDNLAMLRDLRIDVPYITKVDTSNVTKWAIVDSQPHHHKSLNNTNFSIVIDHHSPDPSLDVPFKDIREEYGAVSSIMTEYLKTAGVTPSTKLATALFYGIKTDTDNFTRTSTSADVRAFRYLYPHANINIIKKIESSEINKKNLVAFRKAFEELQFIGDTAYIHMGVVKDADVLVILADFFLKMAEATWCIVSGIYGKKLIIILRNVGFRRDAGKVAMRLFGEVGSAGGHKSAARVEIPVATLVGETEELSVLREYVADKIRKR</sequence>
<reference evidence="3" key="1">
    <citation type="journal article" date="2013" name="Stand. Genomic Sci.">
        <title>Complete genome sequence of Desulfocapsa sulfexigens, a marine deltaproteobacterium specialized in disproportionating inorganic sulfur compounds.</title>
        <authorList>
            <person name="Finster K.W."/>
            <person name="Kjeldsen K.U."/>
            <person name="Kube M."/>
            <person name="Reinhardt R."/>
            <person name="Mussmann M."/>
            <person name="Amann R."/>
            <person name="Schreiber L."/>
        </authorList>
    </citation>
    <scope>NUCLEOTIDE SEQUENCE [LARGE SCALE GENOMIC DNA]</scope>
    <source>
        <strain evidence="3">DSM 10523 / SB164P1</strain>
    </source>
</reference>
<organism evidence="2 3">
    <name type="scientific">Desulfocapsa sulfexigens (strain DSM 10523 / SB164P1)</name>
    <dbReference type="NCBI Taxonomy" id="1167006"/>
    <lineage>
        <taxon>Bacteria</taxon>
        <taxon>Pseudomonadati</taxon>
        <taxon>Thermodesulfobacteriota</taxon>
        <taxon>Desulfobulbia</taxon>
        <taxon>Desulfobulbales</taxon>
        <taxon>Desulfocapsaceae</taxon>
        <taxon>Desulfocapsa</taxon>
    </lineage>
</organism>
<evidence type="ECO:0000313" key="3">
    <source>
        <dbReference type="Proteomes" id="UP000011721"/>
    </source>
</evidence>
<accession>M1NIJ0</accession>
<dbReference type="AlphaFoldDB" id="M1NIJ0"/>
<dbReference type="EMBL" id="CP003985">
    <property type="protein sequence ID" value="AGF79384.1"/>
    <property type="molecule type" value="Genomic_DNA"/>
</dbReference>
<dbReference type="InterPro" id="IPR001667">
    <property type="entry name" value="DDH_dom"/>
</dbReference>
<dbReference type="STRING" id="1167006.UWK_02853"/>
<evidence type="ECO:0000259" key="1">
    <source>
        <dbReference type="Pfam" id="PF01368"/>
    </source>
</evidence>
<dbReference type="Proteomes" id="UP000011721">
    <property type="component" value="Chromosome"/>
</dbReference>
<dbReference type="KEGG" id="dsf:UWK_02853"/>
<feature type="domain" description="DDH" evidence="1">
    <location>
        <begin position="32"/>
        <end position="165"/>
    </location>
</feature>
<dbReference type="Pfam" id="PF01368">
    <property type="entry name" value="DHH"/>
    <property type="match status" value="1"/>
</dbReference>
<protein>
    <submittedName>
        <fullName evidence="2">Exopolyphosphatase-like enzyme</fullName>
    </submittedName>
</protein>
<dbReference type="HOGENOM" id="CLU_046377_0_0_7"/>
<dbReference type="eggNOG" id="COG0618">
    <property type="taxonomic scope" value="Bacteria"/>
</dbReference>
<dbReference type="InterPro" id="IPR038763">
    <property type="entry name" value="DHH_sf"/>
</dbReference>
<dbReference type="InterPro" id="IPR051319">
    <property type="entry name" value="Oligoribo/pAp-PDE_c-di-AMP_PDE"/>
</dbReference>
<dbReference type="Gene3D" id="3.90.1640.10">
    <property type="entry name" value="inorganic pyrophosphatase (n-terminal core)"/>
    <property type="match status" value="1"/>
</dbReference>
<dbReference type="OrthoDB" id="5490569at2"/>
<name>M1NIJ0_DESSD</name>
<keyword evidence="3" id="KW-1185">Reference proteome</keyword>
<dbReference type="PATRIC" id="fig|1167006.5.peg.3082"/>
<proteinExistence type="predicted"/>
<dbReference type="RefSeq" id="WP_015405070.1">
    <property type="nucleotide sequence ID" value="NC_020304.1"/>
</dbReference>
<evidence type="ECO:0000313" key="2">
    <source>
        <dbReference type="EMBL" id="AGF79384.1"/>
    </source>
</evidence>
<dbReference type="PANTHER" id="PTHR47618:SF1">
    <property type="entry name" value="BIFUNCTIONAL OLIGORIBONUCLEASE AND PAP PHOSPHATASE NRNA"/>
    <property type="match status" value="1"/>
</dbReference>